<sequence>MGAITPKEDYTNIPHETFDAVIVGGGGSGMRASYQLAQAGLKVAVLTKVFPTRSHTVAAQGGIGASLGNMQEDNWHYHFYDTVKGSDWLGDQDAIEFMTREAPQVVYELEHLGMPFDRNADGTIYQRPFGGHSANYGEKAVPRACAAADRTGHALLHTLYQSNVKMGTQFFVEWIALDLIRNEAGDVLGVTAIDQETGKIAVFQAKATLFATGGAGRVYRASTNAYINTGDGLGMAARAGIPLQDMEFWQFHPTGVAGAGVLLTEGCRGEGAILRNDAGEPFMERYAPTLKDLAPRDFVSRSMDQEIKEGRGCGPKKDYILLDMTHLGAETIMKRLPSVFEIGKKFANVDITKEPIPVVPTIHYQMGGIPTNIHGQVVVPEGSETEAFAAHYDKDSDIYSTNAGDRNFTKPVKGFYAIGECSCVSVHGANRLGTNSLLDLVVFGKAAGEHIIDYVTKHHGDEYQPLPTTVLEQTVARIRKLDDSSTGENAQEVADAIRDIVQDHAGVFRTTALLEEGVKQILAIEPRVRNIHLKDKSKVFNTARVEALEVENLYEVAKATLISAAARKECRGAHTVVDFEESPDHPAYPYGRRDDEWMKHTLWFSSDNRLEYKPVRYKPLSVAAIPPKPRTF</sequence>
<keyword evidence="7" id="KW-0813">Transport</keyword>
<reference evidence="19 20" key="1">
    <citation type="submission" date="2017-02" db="EMBL/GenBank/DDBJ databases">
        <authorList>
            <person name="Peterson S.W."/>
        </authorList>
    </citation>
    <scope>NUCLEOTIDE SEQUENCE [LARGE SCALE GENOMIC DNA]</scope>
    <source>
        <strain evidence="19">C6</strain>
    </source>
</reference>
<evidence type="ECO:0000256" key="14">
    <source>
        <dbReference type="PIRSR" id="PIRSR000171-1"/>
    </source>
</evidence>
<dbReference type="SUPFAM" id="SSF51905">
    <property type="entry name" value="FAD/NAD(P)-binding domain"/>
    <property type="match status" value="1"/>
</dbReference>
<dbReference type="FunFam" id="3.90.700.10:FF:000001">
    <property type="entry name" value="Mitochondrial succinate dehydrogenase flavoprotein subunit"/>
    <property type="match status" value="1"/>
</dbReference>
<evidence type="ECO:0000313" key="17">
    <source>
        <dbReference type="EMBL" id="MDH2170984.1"/>
    </source>
</evidence>
<evidence type="ECO:0000256" key="1">
    <source>
        <dbReference type="ARBA" id="ARBA00001974"/>
    </source>
</evidence>
<evidence type="ECO:0000256" key="5">
    <source>
        <dbReference type="ARBA" id="ARBA00012792"/>
    </source>
</evidence>
<evidence type="ECO:0000256" key="12">
    <source>
        <dbReference type="ARBA" id="ARBA00023136"/>
    </source>
</evidence>
<dbReference type="AlphaFoldDB" id="A0A0W8GZ99"/>
<reference evidence="17" key="3">
    <citation type="submission" date="2022-09" db="EMBL/GenBank/DDBJ databases">
        <title>Intensive care unit water sources are persistently colonized with multi-drug resistant bacteria and are the site of extensive horizontal gene transfer of antibiotic resistance genes.</title>
        <authorList>
            <person name="Diorio-Toth L."/>
        </authorList>
    </citation>
    <scope>NUCLEOTIDE SEQUENCE</scope>
    <source>
        <strain evidence="17">GD03649</strain>
    </source>
</reference>
<dbReference type="GO" id="GO:0022900">
    <property type="term" value="P:electron transport chain"/>
    <property type="evidence" value="ECO:0007669"/>
    <property type="project" value="InterPro"/>
</dbReference>
<dbReference type="InterPro" id="IPR003953">
    <property type="entry name" value="FAD-dep_OxRdtase_2_FAD-bd"/>
</dbReference>
<dbReference type="Gene3D" id="3.50.50.60">
    <property type="entry name" value="FAD/NAD(P)-binding domain"/>
    <property type="match status" value="1"/>
</dbReference>
<evidence type="ECO:0000259" key="16">
    <source>
        <dbReference type="Pfam" id="PF02910"/>
    </source>
</evidence>
<dbReference type="InterPro" id="IPR003952">
    <property type="entry name" value="FRD_SDH_FAD_BS"/>
</dbReference>
<evidence type="ECO:0000256" key="10">
    <source>
        <dbReference type="ARBA" id="ARBA00022982"/>
    </source>
</evidence>
<dbReference type="Gene3D" id="1.20.58.100">
    <property type="entry name" value="Fumarate reductase/succinate dehydrogenase flavoprotein-like, C-terminal domain"/>
    <property type="match status" value="1"/>
</dbReference>
<dbReference type="FunFam" id="1.20.58.100:FF:000001">
    <property type="entry name" value="Succinate dehydrogenase flavoprotein subunit (SdhA)"/>
    <property type="match status" value="1"/>
</dbReference>
<evidence type="ECO:0000313" key="20">
    <source>
        <dbReference type="Proteomes" id="UP000196240"/>
    </source>
</evidence>
<dbReference type="InterPro" id="IPR027477">
    <property type="entry name" value="Succ_DH/fumarate_Rdtase_cat_sf"/>
</dbReference>
<dbReference type="SUPFAM" id="SSF56425">
    <property type="entry name" value="Succinate dehydrogenase/fumarate reductase flavoprotein, catalytic domain"/>
    <property type="match status" value="1"/>
</dbReference>
<dbReference type="Proteomes" id="UP000196240">
    <property type="component" value="Unassembled WGS sequence"/>
</dbReference>
<evidence type="ECO:0000313" key="19">
    <source>
        <dbReference type="EMBL" id="SJX22302.1"/>
    </source>
</evidence>
<evidence type="ECO:0000313" key="21">
    <source>
        <dbReference type="Proteomes" id="UP000595107"/>
    </source>
</evidence>
<comment type="cofactor">
    <cofactor evidence="1">
        <name>FAD</name>
        <dbReference type="ChEBI" id="CHEBI:57692"/>
    </cofactor>
</comment>
<dbReference type="InterPro" id="IPR037099">
    <property type="entry name" value="Fum_R/Succ_DH_flav-like_C_sf"/>
</dbReference>
<dbReference type="SUPFAM" id="SSF46977">
    <property type="entry name" value="Succinate dehydrogenase/fumarate reductase flavoprotein C-terminal domain"/>
    <property type="match status" value="1"/>
</dbReference>
<dbReference type="GO" id="GO:0008177">
    <property type="term" value="F:succinate dehydrogenase (quinone) activity"/>
    <property type="evidence" value="ECO:0007669"/>
    <property type="project" value="UniProtKB-EC"/>
</dbReference>
<dbReference type="PIRSF" id="PIRSF000171">
    <property type="entry name" value="SDHA_APRA_LASPO"/>
    <property type="match status" value="1"/>
</dbReference>
<evidence type="ECO:0000256" key="3">
    <source>
        <dbReference type="ARBA" id="ARBA00004894"/>
    </source>
</evidence>
<comment type="catalytic activity">
    <reaction evidence="13">
        <text>a quinone + succinate = fumarate + a quinol</text>
        <dbReference type="Rhea" id="RHEA:40523"/>
        <dbReference type="ChEBI" id="CHEBI:24646"/>
        <dbReference type="ChEBI" id="CHEBI:29806"/>
        <dbReference type="ChEBI" id="CHEBI:30031"/>
        <dbReference type="ChEBI" id="CHEBI:132124"/>
        <dbReference type="EC" id="1.3.5.1"/>
    </reaction>
</comment>
<comment type="subcellular location">
    <subcellularLocation>
        <location evidence="2">Cell inner membrane</location>
        <topology evidence="2">Peripheral membrane protein</topology>
        <orientation evidence="2">Cytoplasmic side</orientation>
    </subcellularLocation>
</comment>
<feature type="domain" description="Fumarate reductase/succinate dehydrogenase flavoprotein-like C-terminal" evidence="16">
    <location>
        <begin position="496"/>
        <end position="631"/>
    </location>
</feature>
<dbReference type="GO" id="GO:0009061">
    <property type="term" value="P:anaerobic respiration"/>
    <property type="evidence" value="ECO:0007669"/>
    <property type="project" value="TreeGrafter"/>
</dbReference>
<comment type="pathway">
    <text evidence="3">Carbohydrate metabolism; tricarboxylic acid cycle; fumarate from succinate (bacterial route): step 1/1.</text>
</comment>
<organism evidence="19 20">
    <name type="scientific">Acinetobacter johnsonii</name>
    <dbReference type="NCBI Taxonomy" id="40214"/>
    <lineage>
        <taxon>Bacteria</taxon>
        <taxon>Pseudomonadati</taxon>
        <taxon>Pseudomonadota</taxon>
        <taxon>Gammaproteobacteria</taxon>
        <taxon>Moraxellales</taxon>
        <taxon>Moraxellaceae</taxon>
        <taxon>Acinetobacter</taxon>
    </lineage>
</organism>
<dbReference type="InterPro" id="IPR015939">
    <property type="entry name" value="Fum_Rdtase/Succ_DH_flav-like_C"/>
</dbReference>
<dbReference type="Pfam" id="PF00890">
    <property type="entry name" value="FAD_binding_2"/>
    <property type="match status" value="1"/>
</dbReference>
<dbReference type="EMBL" id="FUUY01000005">
    <property type="protein sequence ID" value="SJX22302.1"/>
    <property type="molecule type" value="Genomic_DNA"/>
</dbReference>
<dbReference type="InterPro" id="IPR036188">
    <property type="entry name" value="FAD/NAD-bd_sf"/>
</dbReference>
<dbReference type="EMBL" id="JAOCLH010000001">
    <property type="protein sequence ID" value="MDH2170984.1"/>
    <property type="molecule type" value="Genomic_DNA"/>
</dbReference>
<dbReference type="Proteomes" id="UP001162261">
    <property type="component" value="Unassembled WGS sequence"/>
</dbReference>
<keyword evidence="12" id="KW-0472">Membrane</keyword>
<dbReference type="Gene3D" id="3.90.700.10">
    <property type="entry name" value="Succinate dehydrogenase/fumarate reductase flavoprotein, catalytic domain"/>
    <property type="match status" value="1"/>
</dbReference>
<evidence type="ECO:0000256" key="7">
    <source>
        <dbReference type="ARBA" id="ARBA00022448"/>
    </source>
</evidence>
<feature type="active site" description="Proton acceptor" evidence="14">
    <location>
        <position position="296"/>
    </location>
</feature>
<evidence type="ECO:0000256" key="8">
    <source>
        <dbReference type="ARBA" id="ARBA00022630"/>
    </source>
</evidence>
<gene>
    <name evidence="19" type="primary">sdhA</name>
    <name evidence="19" type="ORF">ACNJC6_01942</name>
    <name evidence="18" type="ORF">I6G67_04010</name>
    <name evidence="17" type="ORF">N5J46_00705</name>
</gene>
<reference evidence="18 21" key="2">
    <citation type="submission" date="2020-12" db="EMBL/GenBank/DDBJ databases">
        <title>FDA dAtabase for Regulatory Grade micrObial Sequences (FDA-ARGOS): Supporting development and validation of Infectious Disease Dx tests.</title>
        <authorList>
            <person name="Sproer C."/>
            <person name="Gronow S."/>
            <person name="Severitt S."/>
            <person name="Schroder I."/>
            <person name="Tallon L."/>
            <person name="Sadzewicz L."/>
            <person name="Zhao X."/>
            <person name="Boylan J."/>
            <person name="Ott S."/>
            <person name="Bowen H."/>
            <person name="Vavikolanu K."/>
            <person name="Mehta A."/>
            <person name="Aluvathingal J."/>
            <person name="Nadendla S."/>
            <person name="Lowell S."/>
            <person name="Myers T."/>
            <person name="Yan Y."/>
            <person name="Sichtig H."/>
        </authorList>
    </citation>
    <scope>NUCLEOTIDE SEQUENCE [LARGE SCALE GENOMIC DNA]</scope>
    <source>
        <strain evidence="18 21">FDAARGOS_910</strain>
    </source>
</reference>
<dbReference type="PANTHER" id="PTHR11632:SF51">
    <property type="entry name" value="SUCCINATE DEHYDROGENASE [UBIQUINONE] FLAVOPROTEIN SUBUNIT, MITOCHONDRIAL"/>
    <property type="match status" value="1"/>
</dbReference>
<keyword evidence="10" id="KW-0249">Electron transport</keyword>
<dbReference type="InterPro" id="IPR014006">
    <property type="entry name" value="Succ_Dhase_FrdA_Gneg"/>
</dbReference>
<evidence type="ECO:0000313" key="18">
    <source>
        <dbReference type="EMBL" id="QPS04656.1"/>
    </source>
</evidence>
<dbReference type="GO" id="GO:0009055">
    <property type="term" value="F:electron transfer activity"/>
    <property type="evidence" value="ECO:0007669"/>
    <property type="project" value="TreeGrafter"/>
</dbReference>
<dbReference type="Gene3D" id="4.10.80.40">
    <property type="entry name" value="succinate dehydrogenase protein domain"/>
    <property type="match status" value="1"/>
</dbReference>
<evidence type="ECO:0000256" key="4">
    <source>
        <dbReference type="ARBA" id="ARBA00008040"/>
    </source>
</evidence>
<protein>
    <recommendedName>
        <fullName evidence="6">Succinate dehydrogenase flavoprotein subunit</fullName>
        <ecNumber evidence="5">1.3.5.1</ecNumber>
    </recommendedName>
</protein>
<evidence type="ECO:0000256" key="6">
    <source>
        <dbReference type="ARBA" id="ARBA00019965"/>
    </source>
</evidence>
<accession>A0A0W8GZ99</accession>
<evidence type="ECO:0000256" key="13">
    <source>
        <dbReference type="ARBA" id="ARBA00049220"/>
    </source>
</evidence>
<comment type="similarity">
    <text evidence="4">Belongs to the FAD-dependent oxidoreductase 2 family. FRD/SDH subfamily.</text>
</comment>
<dbReference type="EC" id="1.3.5.1" evidence="5"/>
<keyword evidence="11 18" id="KW-0560">Oxidoreductase</keyword>
<dbReference type="NCBIfam" id="TIGR01812">
    <property type="entry name" value="sdhA_frdA_Gneg"/>
    <property type="match status" value="1"/>
</dbReference>
<dbReference type="EMBL" id="CP065666">
    <property type="protein sequence ID" value="QPS04656.1"/>
    <property type="molecule type" value="Genomic_DNA"/>
</dbReference>
<proteinExistence type="inferred from homology"/>
<keyword evidence="9" id="KW-0274">FAD</keyword>
<dbReference type="RefSeq" id="WP_004695556.1">
    <property type="nucleotide sequence ID" value="NZ_BBTB01000037.1"/>
</dbReference>
<keyword evidence="8" id="KW-0285">Flavoprotein</keyword>
<dbReference type="InterPro" id="IPR030664">
    <property type="entry name" value="SdhA/FrdA/AprA"/>
</dbReference>
<dbReference type="Pfam" id="PF02910">
    <property type="entry name" value="Succ_DH_flav_C"/>
    <property type="match status" value="1"/>
</dbReference>
<feature type="domain" description="FAD-dependent oxidoreductase 2 FAD-binding" evidence="15">
    <location>
        <begin position="19"/>
        <end position="437"/>
    </location>
</feature>
<evidence type="ECO:0000256" key="9">
    <source>
        <dbReference type="ARBA" id="ARBA00022827"/>
    </source>
</evidence>
<dbReference type="PANTHER" id="PTHR11632">
    <property type="entry name" value="SUCCINATE DEHYDROGENASE 2 FLAVOPROTEIN SUBUNIT"/>
    <property type="match status" value="1"/>
</dbReference>
<dbReference type="PROSITE" id="PS00504">
    <property type="entry name" value="FRD_SDH_FAD_BINDING"/>
    <property type="match status" value="1"/>
</dbReference>
<evidence type="ECO:0000259" key="15">
    <source>
        <dbReference type="Pfam" id="PF00890"/>
    </source>
</evidence>
<dbReference type="GO" id="GO:0005886">
    <property type="term" value="C:plasma membrane"/>
    <property type="evidence" value="ECO:0007669"/>
    <property type="project" value="UniProtKB-SubCell"/>
</dbReference>
<evidence type="ECO:0000256" key="2">
    <source>
        <dbReference type="ARBA" id="ARBA00004515"/>
    </source>
</evidence>
<name>A0A0W8GZ99_ACIJO</name>
<dbReference type="GO" id="GO:0050660">
    <property type="term" value="F:flavin adenine dinucleotide binding"/>
    <property type="evidence" value="ECO:0007669"/>
    <property type="project" value="InterPro"/>
</dbReference>
<dbReference type="Proteomes" id="UP000595107">
    <property type="component" value="Chromosome"/>
</dbReference>
<evidence type="ECO:0000256" key="11">
    <source>
        <dbReference type="ARBA" id="ARBA00023002"/>
    </source>
</evidence>
<dbReference type="GeneID" id="56339654"/>